<reference evidence="7" key="1">
    <citation type="submission" date="2017-02" db="EMBL/GenBank/DDBJ databases">
        <title>Tessaracoccus aquaemaris sp. nov., isolated from the intestine of a Korean rockfish, Sebastes schlegelii, in a marine aquaculture pond.</title>
        <authorList>
            <person name="Tak E.J."/>
            <person name="Bae J.-W."/>
        </authorList>
    </citation>
    <scope>NUCLEOTIDE SEQUENCE [LARGE SCALE GENOMIC DNA]</scope>
    <source>
        <strain evidence="7">NSG39</strain>
    </source>
</reference>
<dbReference type="Gene3D" id="2.60.120.10">
    <property type="entry name" value="Jelly Rolls"/>
    <property type="match status" value="1"/>
</dbReference>
<dbReference type="GO" id="GO:0003677">
    <property type="term" value="F:DNA binding"/>
    <property type="evidence" value="ECO:0007669"/>
    <property type="project" value="UniProtKB-KW"/>
</dbReference>
<accession>A0A1Q2CMQ3</accession>
<dbReference type="SMART" id="SM00100">
    <property type="entry name" value="cNMP"/>
    <property type="match status" value="1"/>
</dbReference>
<dbReference type="InterPro" id="IPR014710">
    <property type="entry name" value="RmlC-like_jellyroll"/>
</dbReference>
<organism evidence="6 7">
    <name type="scientific">Tessaracoccus aquimaris</name>
    <dbReference type="NCBI Taxonomy" id="1332264"/>
    <lineage>
        <taxon>Bacteria</taxon>
        <taxon>Bacillati</taxon>
        <taxon>Actinomycetota</taxon>
        <taxon>Actinomycetes</taxon>
        <taxon>Propionibacteriales</taxon>
        <taxon>Propionibacteriaceae</taxon>
        <taxon>Tessaracoccus</taxon>
    </lineage>
</organism>
<keyword evidence="1" id="KW-0805">Transcription regulation</keyword>
<dbReference type="STRING" id="1332264.BW730_07335"/>
<keyword evidence="3" id="KW-0804">Transcription</keyword>
<dbReference type="RefSeq" id="WP_077685670.1">
    <property type="nucleotide sequence ID" value="NZ_CP019606.1"/>
</dbReference>
<dbReference type="GO" id="GO:0003700">
    <property type="term" value="F:DNA-binding transcription factor activity"/>
    <property type="evidence" value="ECO:0007669"/>
    <property type="project" value="TreeGrafter"/>
</dbReference>
<dbReference type="SUPFAM" id="SSF46785">
    <property type="entry name" value="Winged helix' DNA-binding domain"/>
    <property type="match status" value="1"/>
</dbReference>
<dbReference type="OrthoDB" id="156829at2"/>
<dbReference type="PANTHER" id="PTHR24567:SF26">
    <property type="entry name" value="REGULATORY PROTEIN YEIL"/>
    <property type="match status" value="1"/>
</dbReference>
<name>A0A1Q2CMQ3_9ACTN</name>
<dbReference type="InterPro" id="IPR036388">
    <property type="entry name" value="WH-like_DNA-bd_sf"/>
</dbReference>
<dbReference type="InterPro" id="IPR000595">
    <property type="entry name" value="cNMP-bd_dom"/>
</dbReference>
<dbReference type="PROSITE" id="PS50042">
    <property type="entry name" value="CNMP_BINDING_3"/>
    <property type="match status" value="1"/>
</dbReference>
<dbReference type="InterPro" id="IPR019885">
    <property type="entry name" value="Tscrpt_reg_HTH_AsnC-type_CS"/>
</dbReference>
<feature type="domain" description="HTH crp-type" evidence="5">
    <location>
        <begin position="147"/>
        <end position="217"/>
    </location>
</feature>
<dbReference type="CDD" id="cd00038">
    <property type="entry name" value="CAP_ED"/>
    <property type="match status" value="1"/>
</dbReference>
<dbReference type="InterPro" id="IPR050397">
    <property type="entry name" value="Env_Response_Regulators"/>
</dbReference>
<dbReference type="PANTHER" id="PTHR24567">
    <property type="entry name" value="CRP FAMILY TRANSCRIPTIONAL REGULATORY PROTEIN"/>
    <property type="match status" value="1"/>
</dbReference>
<keyword evidence="2" id="KW-0238">DNA-binding</keyword>
<keyword evidence="7" id="KW-1185">Reference proteome</keyword>
<gene>
    <name evidence="6" type="ORF">BW730_07335</name>
</gene>
<dbReference type="Pfam" id="PF00027">
    <property type="entry name" value="cNMP_binding"/>
    <property type="match status" value="1"/>
</dbReference>
<protein>
    <recommendedName>
        <fullName evidence="8">Crp/Fnr family transcriptional regulator</fullName>
    </recommendedName>
</protein>
<dbReference type="PROSITE" id="PS00519">
    <property type="entry name" value="HTH_ASNC_1"/>
    <property type="match status" value="1"/>
</dbReference>
<dbReference type="Gene3D" id="1.10.10.10">
    <property type="entry name" value="Winged helix-like DNA-binding domain superfamily/Winged helix DNA-binding domain"/>
    <property type="match status" value="1"/>
</dbReference>
<dbReference type="Proteomes" id="UP000188145">
    <property type="component" value="Chromosome"/>
</dbReference>
<dbReference type="KEGG" id="tes:BW730_07335"/>
<dbReference type="SUPFAM" id="SSF51206">
    <property type="entry name" value="cAMP-binding domain-like"/>
    <property type="match status" value="1"/>
</dbReference>
<evidence type="ECO:0000313" key="7">
    <source>
        <dbReference type="Proteomes" id="UP000188145"/>
    </source>
</evidence>
<dbReference type="InterPro" id="IPR018490">
    <property type="entry name" value="cNMP-bd_dom_sf"/>
</dbReference>
<evidence type="ECO:0000256" key="1">
    <source>
        <dbReference type="ARBA" id="ARBA00023015"/>
    </source>
</evidence>
<dbReference type="InterPro" id="IPR012318">
    <property type="entry name" value="HTH_CRP"/>
</dbReference>
<feature type="domain" description="Cyclic nucleotide-binding" evidence="4">
    <location>
        <begin position="13"/>
        <end position="133"/>
    </location>
</feature>
<dbReference type="PROSITE" id="PS51063">
    <property type="entry name" value="HTH_CRP_2"/>
    <property type="match status" value="1"/>
</dbReference>
<dbReference type="EMBL" id="CP019606">
    <property type="protein sequence ID" value="AQP47340.1"/>
    <property type="molecule type" value="Genomic_DNA"/>
</dbReference>
<evidence type="ECO:0000256" key="3">
    <source>
        <dbReference type="ARBA" id="ARBA00023163"/>
    </source>
</evidence>
<dbReference type="Pfam" id="PF13545">
    <property type="entry name" value="HTH_Crp_2"/>
    <property type="match status" value="1"/>
</dbReference>
<evidence type="ECO:0000313" key="6">
    <source>
        <dbReference type="EMBL" id="AQP47340.1"/>
    </source>
</evidence>
<dbReference type="AlphaFoldDB" id="A0A1Q2CMQ3"/>
<proteinExistence type="predicted"/>
<evidence type="ECO:0008006" key="8">
    <source>
        <dbReference type="Google" id="ProtNLM"/>
    </source>
</evidence>
<evidence type="ECO:0000259" key="5">
    <source>
        <dbReference type="PROSITE" id="PS51063"/>
    </source>
</evidence>
<dbReference type="GO" id="GO:0005829">
    <property type="term" value="C:cytosol"/>
    <property type="evidence" value="ECO:0007669"/>
    <property type="project" value="TreeGrafter"/>
</dbReference>
<sequence length="226" mass="24126">MTHRGSCVGRVPIFAGLTAAQQGEVARLARPLRLDRGEVAQRPGERAGTLLVVHSGALRVSRVAPGGQEQVLRVLHPGDFVGEIGFVTGDADDRLAVSVEPAEVCSFRHRDLEDLVNRFPDIGLRMLRAVTRRLSAAEASLAAVSGVDAGARVAGYLLELPARWSDGRPAVTFPVPKRDVASLLGLSPETLSRRLGALSRAGLIRVDKATVELHDPEALARIAETQ</sequence>
<dbReference type="PRINTS" id="PR00034">
    <property type="entry name" value="HTHCRP"/>
</dbReference>
<evidence type="ECO:0000259" key="4">
    <source>
        <dbReference type="PROSITE" id="PS50042"/>
    </source>
</evidence>
<dbReference type="SMART" id="SM00419">
    <property type="entry name" value="HTH_CRP"/>
    <property type="match status" value="1"/>
</dbReference>
<dbReference type="InterPro" id="IPR036390">
    <property type="entry name" value="WH_DNA-bd_sf"/>
</dbReference>
<evidence type="ECO:0000256" key="2">
    <source>
        <dbReference type="ARBA" id="ARBA00023125"/>
    </source>
</evidence>